<dbReference type="NCBIfam" id="TIGR01396">
    <property type="entry name" value="FlgB"/>
    <property type="match status" value="1"/>
</dbReference>
<keyword evidence="10" id="KW-1185">Reference proteome</keyword>
<dbReference type="KEGG" id="mmr:Mmar10_1938"/>
<evidence type="ECO:0000256" key="6">
    <source>
        <dbReference type="PIRNR" id="PIRNR002889"/>
    </source>
</evidence>
<feature type="compositionally biased region" description="Gly residues" evidence="7">
    <location>
        <begin position="58"/>
        <end position="67"/>
    </location>
</feature>
<reference evidence="9 10" key="1">
    <citation type="submission" date="2006-08" db="EMBL/GenBank/DDBJ databases">
        <title>Complete sequence of Maricaulis maris MCS10.</title>
        <authorList>
            <consortium name="US DOE Joint Genome Institute"/>
            <person name="Copeland A."/>
            <person name="Lucas S."/>
            <person name="Lapidus A."/>
            <person name="Barry K."/>
            <person name="Detter J.C."/>
            <person name="Glavina del Rio T."/>
            <person name="Hammon N."/>
            <person name="Israni S."/>
            <person name="Dalin E."/>
            <person name="Tice H."/>
            <person name="Pitluck S."/>
            <person name="Saunders E."/>
            <person name="Brettin T."/>
            <person name="Bruce D."/>
            <person name="Han C."/>
            <person name="Tapia R."/>
            <person name="Gilna P."/>
            <person name="Schmutz J."/>
            <person name="Larimer F."/>
            <person name="Land M."/>
            <person name="Hauser L."/>
            <person name="Kyrpides N."/>
            <person name="Mikhailova N."/>
            <person name="Viollier P."/>
            <person name="Stephens C."/>
            <person name="Richardson P."/>
        </authorList>
    </citation>
    <scope>NUCLEOTIDE SEQUENCE [LARGE SCALE GENOMIC DNA]</scope>
    <source>
        <strain evidence="9 10">MCS10</strain>
    </source>
</reference>
<dbReference type="Proteomes" id="UP000001964">
    <property type="component" value="Chromosome"/>
</dbReference>
<dbReference type="EMBL" id="CP000449">
    <property type="protein sequence ID" value="ABI66230.1"/>
    <property type="molecule type" value="Genomic_DNA"/>
</dbReference>
<evidence type="ECO:0000256" key="3">
    <source>
        <dbReference type="ARBA" id="ARBA00014376"/>
    </source>
</evidence>
<proteinExistence type="inferred from homology"/>
<dbReference type="GO" id="GO:0030694">
    <property type="term" value="C:bacterial-type flagellum basal body, rod"/>
    <property type="evidence" value="ECO:0007669"/>
    <property type="project" value="InterPro"/>
</dbReference>
<gene>
    <name evidence="9" type="ordered locus">Mmar10_1938</name>
</gene>
<dbReference type="eggNOG" id="COG1815">
    <property type="taxonomic scope" value="Bacteria"/>
</dbReference>
<accession>Q0ANA7</accession>
<organism evidence="9 10">
    <name type="scientific">Maricaulis maris (strain MCS10)</name>
    <name type="common">Caulobacter maris</name>
    <dbReference type="NCBI Taxonomy" id="394221"/>
    <lineage>
        <taxon>Bacteria</taxon>
        <taxon>Pseudomonadati</taxon>
        <taxon>Pseudomonadota</taxon>
        <taxon>Alphaproteobacteria</taxon>
        <taxon>Maricaulales</taxon>
        <taxon>Maricaulaceae</taxon>
        <taxon>Maricaulis</taxon>
    </lineage>
</organism>
<dbReference type="InterPro" id="IPR001444">
    <property type="entry name" value="Flag_bb_rod_N"/>
</dbReference>
<keyword evidence="9" id="KW-0966">Cell projection</keyword>
<evidence type="ECO:0000256" key="7">
    <source>
        <dbReference type="SAM" id="MobiDB-lite"/>
    </source>
</evidence>
<keyword evidence="4 6" id="KW-0975">Bacterial flagellum</keyword>
<evidence type="ECO:0000313" key="9">
    <source>
        <dbReference type="EMBL" id="ABI66230.1"/>
    </source>
</evidence>
<protein>
    <recommendedName>
        <fullName evidence="3 6">Flagellar basal body rod protein FlgB</fullName>
    </recommendedName>
</protein>
<dbReference type="Pfam" id="PF00460">
    <property type="entry name" value="Flg_bb_rod"/>
    <property type="match status" value="1"/>
</dbReference>
<name>Q0ANA7_MARMM</name>
<evidence type="ECO:0000313" key="10">
    <source>
        <dbReference type="Proteomes" id="UP000001964"/>
    </source>
</evidence>
<dbReference type="HOGENOM" id="CLU_125463_2_1_5"/>
<dbReference type="GO" id="GO:0071973">
    <property type="term" value="P:bacterial-type flagellum-dependent cell motility"/>
    <property type="evidence" value="ECO:0007669"/>
    <property type="project" value="InterPro"/>
</dbReference>
<feature type="domain" description="Flagellar basal body rod protein N-terminal" evidence="8">
    <location>
        <begin position="21"/>
        <end position="39"/>
    </location>
</feature>
<keyword evidence="9" id="KW-0282">Flagellum</keyword>
<evidence type="ECO:0000256" key="4">
    <source>
        <dbReference type="ARBA" id="ARBA00023143"/>
    </source>
</evidence>
<evidence type="ECO:0000256" key="2">
    <source>
        <dbReference type="ARBA" id="ARBA00009677"/>
    </source>
</evidence>
<evidence type="ECO:0000256" key="5">
    <source>
        <dbReference type="ARBA" id="ARBA00024934"/>
    </source>
</evidence>
<sequence>MRPDDVPVLALLRQSMSFHSDRQQVIAENIANANTPGYTPRDIDESEFHAALRAQMGGNAGGAGGSNRGALNLTTTAAGHIPASSTGGGSSSNWETSERPDSETTVNGNSVVIEEQMVRAQENRMRYESALTLYQKSIGLLRTAIRAPGR</sequence>
<comment type="subcellular location">
    <subcellularLocation>
        <location evidence="1 6">Bacterial flagellum basal body</location>
    </subcellularLocation>
</comment>
<feature type="region of interest" description="Disordered" evidence="7">
    <location>
        <begin position="54"/>
        <end position="107"/>
    </location>
</feature>
<comment type="subunit">
    <text evidence="6">The basal body constitutes a major portion of the flagellar organelle and consists of a number of rings mounted on a central rod.</text>
</comment>
<dbReference type="STRING" id="394221.Mmar10_1938"/>
<evidence type="ECO:0000259" key="8">
    <source>
        <dbReference type="Pfam" id="PF00460"/>
    </source>
</evidence>
<evidence type="ECO:0000256" key="1">
    <source>
        <dbReference type="ARBA" id="ARBA00004117"/>
    </source>
</evidence>
<dbReference type="AlphaFoldDB" id="Q0ANA7"/>
<dbReference type="InterPro" id="IPR006300">
    <property type="entry name" value="FlgB"/>
</dbReference>
<keyword evidence="9" id="KW-0969">Cilium</keyword>
<dbReference type="RefSeq" id="WP_011643875.1">
    <property type="nucleotide sequence ID" value="NC_008347.1"/>
</dbReference>
<dbReference type="PIRSF" id="PIRSF002889">
    <property type="entry name" value="Rod_FlgB"/>
    <property type="match status" value="1"/>
</dbReference>
<dbReference type="OrthoDB" id="9788334at2"/>
<comment type="similarity">
    <text evidence="2 6">Belongs to the flagella basal body rod proteins family.</text>
</comment>
<comment type="function">
    <text evidence="5 6">Structural component of flagellum, the bacterial motility apparatus. Part of the rod structure of flagellar basal body.</text>
</comment>